<evidence type="ECO:0000313" key="1">
    <source>
        <dbReference type="EMBL" id="QHS82468.1"/>
    </source>
</evidence>
<proteinExistence type="predicted"/>
<accession>A0A6C0ARW2</accession>
<reference evidence="1" key="1">
    <citation type="journal article" date="2020" name="Nature">
        <title>Giant virus diversity and host interactions through global metagenomics.</title>
        <authorList>
            <person name="Schulz F."/>
            <person name="Roux S."/>
            <person name="Paez-Espino D."/>
            <person name="Jungbluth S."/>
            <person name="Walsh D.A."/>
            <person name="Denef V.J."/>
            <person name="McMahon K.D."/>
            <person name="Konstantinidis K.T."/>
            <person name="Eloe-Fadrosh E.A."/>
            <person name="Kyrpides N.C."/>
            <person name="Woyke T."/>
        </authorList>
    </citation>
    <scope>NUCLEOTIDE SEQUENCE</scope>
    <source>
        <strain evidence="1">GVMAG-S-1101171-111</strain>
    </source>
</reference>
<protein>
    <submittedName>
        <fullName evidence="1">Uncharacterized protein</fullName>
    </submittedName>
</protein>
<dbReference type="AlphaFoldDB" id="A0A6C0ARW2"/>
<sequence length="282" mass="32675">MTCKAMSSFTSTKMNLPLNVLMNSILVKERVRPALLVQPIDYDENTGKEPKTKRILESIKTLFPELLHSEDYQGILISYEDYNGKEIDQEEMGRILGYPCYADFGSIDKDAFSYAVDITVLLENGERVQLFANVCKDTSKESEFESIAKAADMVLKKEEYAAMFKSPIKMVNVEVDETIPVKAIINKIIKKEKLPENYIWQINNIFYNFGFSFEFQDFFLEHFQKENPVHNGILLSLLLNERNNTLSAFYPLQRFPEEEIEVTETTTAWEKDLKDILLRTKI</sequence>
<dbReference type="EMBL" id="MN740803">
    <property type="protein sequence ID" value="QHS82468.1"/>
    <property type="molecule type" value="Genomic_DNA"/>
</dbReference>
<organism evidence="1">
    <name type="scientific">viral metagenome</name>
    <dbReference type="NCBI Taxonomy" id="1070528"/>
    <lineage>
        <taxon>unclassified sequences</taxon>
        <taxon>metagenomes</taxon>
        <taxon>organismal metagenomes</taxon>
    </lineage>
</organism>
<name>A0A6C0ARW2_9ZZZZ</name>